<evidence type="ECO:0008006" key="3">
    <source>
        <dbReference type="Google" id="ProtNLM"/>
    </source>
</evidence>
<proteinExistence type="predicted"/>
<evidence type="ECO:0000313" key="1">
    <source>
        <dbReference type="EMBL" id="QES57004.1"/>
    </source>
</evidence>
<dbReference type="OrthoDB" id="4305762at2"/>
<gene>
    <name evidence="1" type="ORF">DEJ51_24815</name>
</gene>
<accession>A0A5P2DP76</accession>
<dbReference type="Proteomes" id="UP000324101">
    <property type="component" value="Chromosome"/>
</dbReference>
<name>A0A5P2DP76_STRVZ</name>
<dbReference type="EMBL" id="CP029189">
    <property type="protein sequence ID" value="QES57004.1"/>
    <property type="molecule type" value="Genomic_DNA"/>
</dbReference>
<organism evidence="1 2">
    <name type="scientific">Streptomyces venezuelae</name>
    <dbReference type="NCBI Taxonomy" id="54571"/>
    <lineage>
        <taxon>Bacteria</taxon>
        <taxon>Bacillati</taxon>
        <taxon>Actinomycetota</taxon>
        <taxon>Actinomycetes</taxon>
        <taxon>Kitasatosporales</taxon>
        <taxon>Streptomycetaceae</taxon>
        <taxon>Streptomyces</taxon>
    </lineage>
</organism>
<sequence length="155" mass="16324">MRLRLRVPAATRGTVIVTAAAVTLLLGGCSQTPAEQLEEWYASGGEAQIKKLTEDAGRVNEVSMRTIDVQGPACQDLLAQTAKAEKLDPIPDEAAQRYWKEALGGFRRGAAECADGAAKSEESQVSRGIRGVQTEGLPKLVSTVSMVKAGLAAGK</sequence>
<dbReference type="RefSeq" id="WP_150259827.1">
    <property type="nucleotide sequence ID" value="NZ_CP029189.1"/>
</dbReference>
<evidence type="ECO:0000313" key="2">
    <source>
        <dbReference type="Proteomes" id="UP000324101"/>
    </source>
</evidence>
<dbReference type="AlphaFoldDB" id="A0A5P2DP76"/>
<protein>
    <recommendedName>
        <fullName evidence="3">Lipoprotein</fullName>
    </recommendedName>
</protein>
<dbReference type="PROSITE" id="PS51257">
    <property type="entry name" value="PROKAR_LIPOPROTEIN"/>
    <property type="match status" value="1"/>
</dbReference>
<reference evidence="1 2" key="1">
    <citation type="submission" date="2018-05" db="EMBL/GenBank/DDBJ databases">
        <title>Streptomyces venezuelae.</title>
        <authorList>
            <person name="Kim W."/>
            <person name="Lee N."/>
            <person name="Cho B.-K."/>
        </authorList>
    </citation>
    <scope>NUCLEOTIDE SEQUENCE [LARGE SCALE GENOMIC DNA]</scope>
    <source>
        <strain evidence="1 2">ATCC 21018</strain>
    </source>
</reference>